<dbReference type="AlphaFoldDB" id="A0A6G1K4Z4"/>
<keyword evidence="3" id="KW-1185">Reference proteome</keyword>
<dbReference type="EMBL" id="MU005773">
    <property type="protein sequence ID" value="KAF2707946.1"/>
    <property type="molecule type" value="Genomic_DNA"/>
</dbReference>
<feature type="chain" id="PRO_5026047043" description="Secreted protein" evidence="1">
    <location>
        <begin position="20"/>
        <end position="220"/>
    </location>
</feature>
<dbReference type="OrthoDB" id="152248at2759"/>
<evidence type="ECO:0000313" key="3">
    <source>
        <dbReference type="Proteomes" id="UP000799428"/>
    </source>
</evidence>
<gene>
    <name evidence="2" type="ORF">K504DRAFT_483201</name>
</gene>
<dbReference type="Proteomes" id="UP000799428">
    <property type="component" value="Unassembled WGS sequence"/>
</dbReference>
<protein>
    <recommendedName>
        <fullName evidence="4">Secreted protein</fullName>
    </recommendedName>
</protein>
<accession>A0A6G1K4Z4</accession>
<dbReference type="InterPro" id="IPR025649">
    <property type="entry name" value="DUF4360"/>
</dbReference>
<dbReference type="PANTHER" id="PTHR38847:SF1">
    <property type="entry name" value="PSEUDOURIDINE SYNTHASE RSUA_RLUA-LIKE DOMAIN-CONTAINING PROTEIN"/>
    <property type="match status" value="1"/>
</dbReference>
<dbReference type="PANTHER" id="PTHR38847">
    <property type="match status" value="1"/>
</dbReference>
<keyword evidence="1" id="KW-0732">Signal</keyword>
<evidence type="ECO:0000313" key="2">
    <source>
        <dbReference type="EMBL" id="KAF2707946.1"/>
    </source>
</evidence>
<name>A0A6G1K4Z4_9PLEO</name>
<proteinExistence type="predicted"/>
<evidence type="ECO:0008006" key="4">
    <source>
        <dbReference type="Google" id="ProtNLM"/>
    </source>
</evidence>
<dbReference type="Pfam" id="PF14273">
    <property type="entry name" value="DUF4360"/>
    <property type="match status" value="1"/>
</dbReference>
<feature type="signal peptide" evidence="1">
    <location>
        <begin position="1"/>
        <end position="19"/>
    </location>
</feature>
<sequence>MILSPLLFFFFSFYVLASAQPTSTAVKPPKGALTISAVDVDVDTDGNGCRPGSVAVGISEDNSLINLLFDNFQAAVGPNSGDIRKRALCKVNVTMSSPGWAFDVQTVDFRGYIKLSTGVDASLVSRWKWIDNKGVDMKGKGNMQKKLSGPLERDFLIHKDGELSDSEASVCSKASARFQLTISASLSSTSSSIEGVLKGTQDGAVDRGFSEILNLAWRKC</sequence>
<evidence type="ECO:0000256" key="1">
    <source>
        <dbReference type="SAM" id="SignalP"/>
    </source>
</evidence>
<organism evidence="2 3">
    <name type="scientific">Pleomassaria siparia CBS 279.74</name>
    <dbReference type="NCBI Taxonomy" id="1314801"/>
    <lineage>
        <taxon>Eukaryota</taxon>
        <taxon>Fungi</taxon>
        <taxon>Dikarya</taxon>
        <taxon>Ascomycota</taxon>
        <taxon>Pezizomycotina</taxon>
        <taxon>Dothideomycetes</taxon>
        <taxon>Pleosporomycetidae</taxon>
        <taxon>Pleosporales</taxon>
        <taxon>Pleomassariaceae</taxon>
        <taxon>Pleomassaria</taxon>
    </lineage>
</organism>
<reference evidence="2" key="1">
    <citation type="journal article" date="2020" name="Stud. Mycol.">
        <title>101 Dothideomycetes genomes: a test case for predicting lifestyles and emergence of pathogens.</title>
        <authorList>
            <person name="Haridas S."/>
            <person name="Albert R."/>
            <person name="Binder M."/>
            <person name="Bloem J."/>
            <person name="Labutti K."/>
            <person name="Salamov A."/>
            <person name="Andreopoulos B."/>
            <person name="Baker S."/>
            <person name="Barry K."/>
            <person name="Bills G."/>
            <person name="Bluhm B."/>
            <person name="Cannon C."/>
            <person name="Castanera R."/>
            <person name="Culley D."/>
            <person name="Daum C."/>
            <person name="Ezra D."/>
            <person name="Gonzalez J."/>
            <person name="Henrissat B."/>
            <person name="Kuo A."/>
            <person name="Liang C."/>
            <person name="Lipzen A."/>
            <person name="Lutzoni F."/>
            <person name="Magnuson J."/>
            <person name="Mondo S."/>
            <person name="Nolan M."/>
            <person name="Ohm R."/>
            <person name="Pangilinan J."/>
            <person name="Park H.-J."/>
            <person name="Ramirez L."/>
            <person name="Alfaro M."/>
            <person name="Sun H."/>
            <person name="Tritt A."/>
            <person name="Yoshinaga Y."/>
            <person name="Zwiers L.-H."/>
            <person name="Turgeon B."/>
            <person name="Goodwin S."/>
            <person name="Spatafora J."/>
            <person name="Crous P."/>
            <person name="Grigoriev I."/>
        </authorList>
    </citation>
    <scope>NUCLEOTIDE SEQUENCE</scope>
    <source>
        <strain evidence="2">CBS 279.74</strain>
    </source>
</reference>